<gene>
    <name evidence="1" type="ORF">QTN89_18785</name>
</gene>
<comment type="caution">
    <text evidence="1">The sequence shown here is derived from an EMBL/GenBank/DDBJ whole genome shotgun (WGS) entry which is preliminary data.</text>
</comment>
<name>A0ABT7PLW0_9BACT</name>
<protein>
    <submittedName>
        <fullName evidence="1">Uncharacterized protein</fullName>
    </submittedName>
</protein>
<reference evidence="1 2" key="1">
    <citation type="submission" date="2023-06" db="EMBL/GenBank/DDBJ databases">
        <title>Roseiconus lacunae JC819 isolated from Gulf of Mannar region, Tamil Nadu.</title>
        <authorList>
            <person name="Pk S."/>
            <person name="Ch S."/>
            <person name="Ch V.R."/>
        </authorList>
    </citation>
    <scope>NUCLEOTIDE SEQUENCE [LARGE SCALE GENOMIC DNA]</scope>
    <source>
        <strain evidence="1 2">JC819</strain>
    </source>
</reference>
<dbReference type="Proteomes" id="UP001239462">
    <property type="component" value="Unassembled WGS sequence"/>
</dbReference>
<evidence type="ECO:0000313" key="2">
    <source>
        <dbReference type="Proteomes" id="UP001239462"/>
    </source>
</evidence>
<sequence length="273" mass="30946">MLRTIMFVPLVLFFAEAASSDDTDPRIAEALQTTTEAATQYEFRLADDPSEELEFHPKSLLRWSNPVIGVIYGNVFVWTKDGRPEVVGSILQWYEPHTHGTHEFHSLSTNPLEGFHDGKTVWSTKKPGLEWKSMPQAPSVGASPAVRLRQMRSMVRQVTITSISKSDDQYNLRLLSQPLFRYGDADSSVLDGALFSFVQGTDPEVIVLIEARKNPEGSLRWQIALARMAALEFSAKYRGQELWHVESMPYPIAMGGQEPYALYRFRRPISEPR</sequence>
<evidence type="ECO:0000313" key="1">
    <source>
        <dbReference type="EMBL" id="MDM4017502.1"/>
    </source>
</evidence>
<keyword evidence="2" id="KW-1185">Reference proteome</keyword>
<proteinExistence type="predicted"/>
<accession>A0ABT7PLW0</accession>
<dbReference type="EMBL" id="JASZZN010000014">
    <property type="protein sequence ID" value="MDM4017502.1"/>
    <property type="molecule type" value="Genomic_DNA"/>
</dbReference>
<dbReference type="RefSeq" id="WP_289164971.1">
    <property type="nucleotide sequence ID" value="NZ_JASZZN010000014.1"/>
</dbReference>
<organism evidence="1 2">
    <name type="scientific">Roseiconus lacunae</name>
    <dbReference type="NCBI Taxonomy" id="2605694"/>
    <lineage>
        <taxon>Bacteria</taxon>
        <taxon>Pseudomonadati</taxon>
        <taxon>Planctomycetota</taxon>
        <taxon>Planctomycetia</taxon>
        <taxon>Pirellulales</taxon>
        <taxon>Pirellulaceae</taxon>
        <taxon>Roseiconus</taxon>
    </lineage>
</organism>